<reference evidence="3" key="1">
    <citation type="journal article" date="2019" name="Nat. Commun.">
        <title>The genome of broomcorn millet.</title>
        <authorList>
            <person name="Zou C."/>
            <person name="Miki D."/>
            <person name="Li D."/>
            <person name="Tang Q."/>
            <person name="Xiao L."/>
            <person name="Rajput S."/>
            <person name="Deng P."/>
            <person name="Jia W."/>
            <person name="Huang R."/>
            <person name="Zhang M."/>
            <person name="Sun Y."/>
            <person name="Hu J."/>
            <person name="Fu X."/>
            <person name="Schnable P.S."/>
            <person name="Li F."/>
            <person name="Zhang H."/>
            <person name="Feng B."/>
            <person name="Zhu X."/>
            <person name="Liu R."/>
            <person name="Schnable J.C."/>
            <person name="Zhu J.-K."/>
            <person name="Zhang H."/>
        </authorList>
    </citation>
    <scope>NUCLEOTIDE SEQUENCE [LARGE SCALE GENOMIC DNA]</scope>
</reference>
<organism evidence="2 3">
    <name type="scientific">Panicum miliaceum</name>
    <name type="common">Proso millet</name>
    <name type="synonym">Broomcorn millet</name>
    <dbReference type="NCBI Taxonomy" id="4540"/>
    <lineage>
        <taxon>Eukaryota</taxon>
        <taxon>Viridiplantae</taxon>
        <taxon>Streptophyta</taxon>
        <taxon>Embryophyta</taxon>
        <taxon>Tracheophyta</taxon>
        <taxon>Spermatophyta</taxon>
        <taxon>Magnoliopsida</taxon>
        <taxon>Liliopsida</taxon>
        <taxon>Poales</taxon>
        <taxon>Poaceae</taxon>
        <taxon>PACMAD clade</taxon>
        <taxon>Panicoideae</taxon>
        <taxon>Panicodae</taxon>
        <taxon>Paniceae</taxon>
        <taxon>Panicinae</taxon>
        <taxon>Panicum</taxon>
        <taxon>Panicum sect. Panicum</taxon>
    </lineage>
</organism>
<dbReference type="Proteomes" id="UP000275267">
    <property type="component" value="Unassembled WGS sequence"/>
</dbReference>
<protein>
    <submittedName>
        <fullName evidence="2">Uncharacterized protein</fullName>
    </submittedName>
</protein>
<keyword evidence="3" id="KW-1185">Reference proteome</keyword>
<comment type="caution">
    <text evidence="2">The sequence shown here is derived from an EMBL/GenBank/DDBJ whole genome shotgun (WGS) entry which is preliminary data.</text>
</comment>
<accession>A0A3L6RI27</accession>
<evidence type="ECO:0000313" key="3">
    <source>
        <dbReference type="Proteomes" id="UP000275267"/>
    </source>
</evidence>
<dbReference type="EMBL" id="PQIB02000008">
    <property type="protein sequence ID" value="RLN03732.1"/>
    <property type="molecule type" value="Genomic_DNA"/>
</dbReference>
<sequence length="111" mass="11892">MARSTPGSRRWAYTAGGEEMPAVPTHCSAVSCSLEIVSTPFPACDTVFLKKSMARRQEEEQSRLPNPRWEPMGGTPRSGRGAFRGRGHVTSALLAARPPARCCAAAGPRPP</sequence>
<evidence type="ECO:0000313" key="2">
    <source>
        <dbReference type="EMBL" id="RLN03732.1"/>
    </source>
</evidence>
<name>A0A3L6RI27_PANMI</name>
<gene>
    <name evidence="2" type="ORF">C2845_PM13G15520</name>
</gene>
<dbReference type="PROSITE" id="PS51257">
    <property type="entry name" value="PROKAR_LIPOPROTEIN"/>
    <property type="match status" value="1"/>
</dbReference>
<feature type="region of interest" description="Disordered" evidence="1">
    <location>
        <begin position="55"/>
        <end position="84"/>
    </location>
</feature>
<dbReference type="AlphaFoldDB" id="A0A3L6RI27"/>
<proteinExistence type="predicted"/>
<evidence type="ECO:0000256" key="1">
    <source>
        <dbReference type="SAM" id="MobiDB-lite"/>
    </source>
</evidence>